<organism evidence="2">
    <name type="scientific">Trypanosoma lewisi</name>
    <dbReference type="NCBI Taxonomy" id="5695"/>
    <lineage>
        <taxon>Eukaryota</taxon>
        <taxon>Discoba</taxon>
        <taxon>Euglenozoa</taxon>
        <taxon>Kinetoplastea</taxon>
        <taxon>Metakinetoplastina</taxon>
        <taxon>Trypanosomatida</taxon>
        <taxon>Trypanosomatidae</taxon>
        <taxon>Trypanosoma</taxon>
        <taxon>Herpetosoma</taxon>
    </lineage>
</organism>
<sequence>MLVFGRIFDRGFLREGKERNGGGWRVGEEGFEMMGRFFFLWGDLLVGIFYLFVGGLFVGFCLFCFWFRFFCCCCFMLWLGLCIDLFICVFCCNFNMFYYCCYIMFLLF</sequence>
<evidence type="ECO:0000313" key="2">
    <source>
        <dbReference type="EMBL" id="QMU23872.1"/>
    </source>
</evidence>
<gene>
    <name evidence="2" type="primary">CR4</name>
</gene>
<keyword evidence="2" id="KW-0496">Mitochondrion</keyword>
<keyword evidence="1" id="KW-0812">Transmembrane</keyword>
<geneLocation type="mitochondrion" evidence="2"/>
<protein>
    <submittedName>
        <fullName evidence="2">Putative C-rich region 4</fullName>
    </submittedName>
</protein>
<dbReference type="EMBL" id="MN647781">
    <property type="protein sequence ID" value="QMU23872.1"/>
    <property type="molecule type" value="mRNA"/>
</dbReference>
<feature type="transmembrane region" description="Helical" evidence="1">
    <location>
        <begin position="38"/>
        <end position="65"/>
    </location>
</feature>
<proteinExistence type="evidence at transcript level"/>
<feature type="transmembrane region" description="Helical" evidence="1">
    <location>
        <begin position="77"/>
        <end position="105"/>
    </location>
</feature>
<dbReference type="AlphaFoldDB" id="A0A7G4WFF1"/>
<keyword evidence="1" id="KW-1133">Transmembrane helix</keyword>
<accession>A0A7G4WFF1</accession>
<name>A0A7G4WFF1_TRYLE</name>
<reference evidence="2" key="1">
    <citation type="submission" date="2019-11" db="EMBL/GenBank/DDBJ databases">
        <authorList>
            <person name="Li S.-J."/>
        </authorList>
    </citation>
    <scope>NUCLEOTIDE SEQUENCE</scope>
    <source>
        <strain evidence="2">CPO02</strain>
    </source>
</reference>
<keyword evidence="1" id="KW-0472">Membrane</keyword>
<evidence type="ECO:0000256" key="1">
    <source>
        <dbReference type="SAM" id="Phobius"/>
    </source>
</evidence>